<keyword evidence="12 14" id="KW-0406">Ion transport</keyword>
<feature type="transmembrane region" description="Helical" evidence="14">
    <location>
        <begin position="772"/>
        <end position="797"/>
    </location>
</feature>
<evidence type="ECO:0000256" key="8">
    <source>
        <dbReference type="ARBA" id="ARBA00022840"/>
    </source>
</evidence>
<dbReference type="Pfam" id="PF00689">
    <property type="entry name" value="Cation_ATPase_C"/>
    <property type="match status" value="1"/>
</dbReference>
<evidence type="ECO:0000256" key="11">
    <source>
        <dbReference type="ARBA" id="ARBA00022989"/>
    </source>
</evidence>
<evidence type="ECO:0000256" key="1">
    <source>
        <dbReference type="ARBA" id="ARBA00004127"/>
    </source>
</evidence>
<dbReference type="GO" id="GO:0012505">
    <property type="term" value="C:endomembrane system"/>
    <property type="evidence" value="ECO:0007669"/>
    <property type="project" value="UniProtKB-SubCell"/>
</dbReference>
<keyword evidence="8 14" id="KW-0067">ATP-binding</keyword>
<comment type="caution">
    <text evidence="16">The sequence shown here is derived from an EMBL/GenBank/DDBJ whole genome shotgun (WGS) entry which is preliminary data.</text>
</comment>
<organism evidence="16 17">
    <name type="scientific">Tritrichomonas foetus</name>
    <dbReference type="NCBI Taxonomy" id="1144522"/>
    <lineage>
        <taxon>Eukaryota</taxon>
        <taxon>Metamonada</taxon>
        <taxon>Parabasalia</taxon>
        <taxon>Tritrichomonadida</taxon>
        <taxon>Tritrichomonadidae</taxon>
        <taxon>Tritrichomonas</taxon>
    </lineage>
</organism>
<dbReference type="PANTHER" id="PTHR24093:SF369">
    <property type="entry name" value="CALCIUM-TRANSPORTING ATPASE"/>
    <property type="match status" value="1"/>
</dbReference>
<dbReference type="FunFam" id="3.40.50.1000:FF:000193">
    <property type="entry name" value="Plasma membrane calcium-transporting ATPase 2"/>
    <property type="match status" value="1"/>
</dbReference>
<evidence type="ECO:0000256" key="12">
    <source>
        <dbReference type="ARBA" id="ARBA00023065"/>
    </source>
</evidence>
<dbReference type="InterPro" id="IPR004014">
    <property type="entry name" value="ATPase_P-typ_cation-transptr_N"/>
</dbReference>
<dbReference type="NCBIfam" id="TIGR01494">
    <property type="entry name" value="ATPase_P-type"/>
    <property type="match status" value="2"/>
</dbReference>
<dbReference type="GO" id="GO:0016887">
    <property type="term" value="F:ATP hydrolysis activity"/>
    <property type="evidence" value="ECO:0007669"/>
    <property type="project" value="InterPro"/>
</dbReference>
<dbReference type="InterPro" id="IPR023214">
    <property type="entry name" value="HAD_sf"/>
</dbReference>
<sequence length="920" mass="102078">MNFSSDDLWELFESNDSQKVKNYGGVSAIAKSLNSDPIQGLNQKDVASNLTKFGTNDIPDRPIRSFFDMLKEALSDQTLIILIICAIVSLVLEIFFAPPEEKSTAWIDGTAILMAVAIVSIVQAYSNHKQEIQFSAVNRIKSIFNIAVIRNGQLQHIKNTELVVGDIIQVEQGDRIPADCLLLQSVENIRVDQSAATGESEAVFKSENDPFLISNTHLTEGRATLLVVCVGVKSHHGRIFTLLNESERLQTPLQEKLEVLAAKIGGMGVFVASLTFIVLVCEWIYRCSKLSWKWAYLREPLSYFIVAITIIACAVPEGLPLAVTISLAYSMTKMMTDNNFVRHLSACETMGSATVICTDKTGTLTQNQMNVEEAIIGQNIIEVDVLRNENDFIHLLKQCSAINTHAVISNGDEIGSQTECALVRFVSFLRGDVLSLRKKAKIEKCFDFDRTRKKMSTVERKTDDTFLVHVKGAPDMIINNCSKLYLDSSTIVDMNEEHMNILLQKIDEECAKSYRTLAIAMKHVSQCPSTPEEAECDLTLLCVLCIRDSLRKNTVKSIQNCQKAGIRVIMVTGDHMITAEAIAKECNILTSDKIAITGATLRSMNEEELKDNLPLISVVARSTPLDKHLLVTSLQKMGEVVSVTGDGTNDVAALMAADVGLSMGKCGTELAKEASDIVVLDDDFRSIVRAVVWGRTIFNNIQRFLQFQLTANVSTLFISFISAVFLSETPFKAVQLLWVNLIMDSLGALSLSTGNPHENLLEHKPQNKDTPLITPFMIMNISGQAILQIILIGQILLFPGDLERYSQYHYTYLFNVFVLSQAFNLLNARATEPGDDIFLGVFDTPIFFGIMFGIIGVQWILVQIAGQFFSCTPLLPHEWISSLLMASLSLPVGWIIRHIGPKKTMFGKGRREDVQPLLKN</sequence>
<evidence type="ECO:0000256" key="7">
    <source>
        <dbReference type="ARBA" id="ARBA00022837"/>
    </source>
</evidence>
<evidence type="ECO:0000256" key="3">
    <source>
        <dbReference type="ARBA" id="ARBA00022568"/>
    </source>
</evidence>
<dbReference type="NCBIfam" id="TIGR01517">
    <property type="entry name" value="ATPase-IIB_Ca"/>
    <property type="match status" value="1"/>
</dbReference>
<dbReference type="Gene3D" id="1.20.1110.10">
    <property type="entry name" value="Calcium-transporting ATPase, transmembrane domain"/>
    <property type="match status" value="1"/>
</dbReference>
<evidence type="ECO:0000256" key="2">
    <source>
        <dbReference type="ARBA" id="ARBA00022448"/>
    </source>
</evidence>
<keyword evidence="10" id="KW-1278">Translocase</keyword>
<feature type="transmembrane region" description="Helical" evidence="14">
    <location>
        <begin position="838"/>
        <end position="859"/>
    </location>
</feature>
<dbReference type="VEuPathDB" id="TrichDB:TRFO_20800"/>
<dbReference type="AlphaFoldDB" id="A0A1J4KF50"/>
<dbReference type="Gene3D" id="3.40.50.1000">
    <property type="entry name" value="HAD superfamily/HAD-like"/>
    <property type="match status" value="1"/>
</dbReference>
<dbReference type="SUPFAM" id="SSF81653">
    <property type="entry name" value="Calcium ATPase, transduction domain A"/>
    <property type="match status" value="1"/>
</dbReference>
<dbReference type="PRINTS" id="PR00120">
    <property type="entry name" value="HATPASE"/>
</dbReference>
<comment type="function">
    <text evidence="14">Catalyzes the hydrolysis of ATP coupled with the transport of calcium.</text>
</comment>
<dbReference type="SUPFAM" id="SSF81665">
    <property type="entry name" value="Calcium ATPase, transmembrane domain M"/>
    <property type="match status" value="1"/>
</dbReference>
<dbReference type="Gene3D" id="3.40.1110.10">
    <property type="entry name" value="Calcium-transporting ATPase, cytoplasmic domain N"/>
    <property type="match status" value="1"/>
</dbReference>
<accession>A0A1J4KF50</accession>
<dbReference type="InterPro" id="IPR006068">
    <property type="entry name" value="ATPase_P-typ_cation-transptr_C"/>
</dbReference>
<dbReference type="SUPFAM" id="SSF81660">
    <property type="entry name" value="Metal cation-transporting ATPase, ATP-binding domain N"/>
    <property type="match status" value="1"/>
</dbReference>
<evidence type="ECO:0000256" key="9">
    <source>
        <dbReference type="ARBA" id="ARBA00022842"/>
    </source>
</evidence>
<dbReference type="InterPro" id="IPR018303">
    <property type="entry name" value="ATPase_P-typ_P_site"/>
</dbReference>
<name>A0A1J4KF50_9EUKA</name>
<feature type="transmembrane region" description="Helical" evidence="14">
    <location>
        <begin position="104"/>
        <end position="125"/>
    </location>
</feature>
<dbReference type="GO" id="GO:0005388">
    <property type="term" value="F:P-type calcium transporter activity"/>
    <property type="evidence" value="ECO:0007669"/>
    <property type="project" value="UniProtKB-EC"/>
</dbReference>
<dbReference type="EMBL" id="MLAK01000622">
    <property type="protein sequence ID" value="OHT10071.1"/>
    <property type="molecule type" value="Genomic_DNA"/>
</dbReference>
<dbReference type="PROSITE" id="PS00154">
    <property type="entry name" value="ATPASE_E1_E2"/>
    <property type="match status" value="1"/>
</dbReference>
<keyword evidence="3 14" id="KW-0109">Calcium transport</keyword>
<feature type="transmembrane region" description="Helical" evidence="14">
    <location>
        <begin position="709"/>
        <end position="727"/>
    </location>
</feature>
<comment type="similarity">
    <text evidence="14">Belongs to the cation transport ATPase (P-type) (TC 3.A.3) family.</text>
</comment>
<evidence type="ECO:0000256" key="6">
    <source>
        <dbReference type="ARBA" id="ARBA00022741"/>
    </source>
</evidence>
<proteinExistence type="inferred from homology"/>
<dbReference type="SFLD" id="SFLDS00003">
    <property type="entry name" value="Haloacid_Dehalogenase"/>
    <property type="match status" value="1"/>
</dbReference>
<dbReference type="InterPro" id="IPR023298">
    <property type="entry name" value="ATPase_P-typ_TM_dom_sf"/>
</dbReference>
<evidence type="ECO:0000256" key="10">
    <source>
        <dbReference type="ARBA" id="ARBA00022967"/>
    </source>
</evidence>
<comment type="subcellular location">
    <subcellularLocation>
        <location evidence="1">Endomembrane system</location>
        <topology evidence="1">Multi-pass membrane protein</topology>
    </subcellularLocation>
    <subcellularLocation>
        <location evidence="14">Membrane</location>
        <topology evidence="14">Multi-pass membrane protein</topology>
    </subcellularLocation>
</comment>
<evidence type="ECO:0000313" key="16">
    <source>
        <dbReference type="EMBL" id="OHT10071.1"/>
    </source>
</evidence>
<keyword evidence="17" id="KW-1185">Reference proteome</keyword>
<dbReference type="PANTHER" id="PTHR24093">
    <property type="entry name" value="CATION TRANSPORTING ATPASE"/>
    <property type="match status" value="1"/>
</dbReference>
<dbReference type="GO" id="GO:0005886">
    <property type="term" value="C:plasma membrane"/>
    <property type="evidence" value="ECO:0007669"/>
    <property type="project" value="TreeGrafter"/>
</dbReference>
<evidence type="ECO:0000256" key="5">
    <source>
        <dbReference type="ARBA" id="ARBA00022723"/>
    </source>
</evidence>
<dbReference type="Pfam" id="PF13246">
    <property type="entry name" value="Cation_ATPase"/>
    <property type="match status" value="1"/>
</dbReference>
<feature type="transmembrane region" description="Helical" evidence="14">
    <location>
        <begin position="79"/>
        <end position="98"/>
    </location>
</feature>
<dbReference type="SFLD" id="SFLDG00002">
    <property type="entry name" value="C1.7:_P-type_atpase_like"/>
    <property type="match status" value="1"/>
</dbReference>
<feature type="transmembrane region" description="Helical" evidence="14">
    <location>
        <begin position="809"/>
        <end position="826"/>
    </location>
</feature>
<dbReference type="GO" id="GO:0005524">
    <property type="term" value="F:ATP binding"/>
    <property type="evidence" value="ECO:0007669"/>
    <property type="project" value="UniProtKB-KW"/>
</dbReference>
<evidence type="ECO:0000256" key="4">
    <source>
        <dbReference type="ARBA" id="ARBA00022692"/>
    </source>
</evidence>
<comment type="catalytic activity">
    <reaction evidence="14">
        <text>Ca(2+)(in) + ATP + H2O = Ca(2+)(out) + ADP + phosphate + H(+)</text>
        <dbReference type="Rhea" id="RHEA:18105"/>
        <dbReference type="ChEBI" id="CHEBI:15377"/>
        <dbReference type="ChEBI" id="CHEBI:15378"/>
        <dbReference type="ChEBI" id="CHEBI:29108"/>
        <dbReference type="ChEBI" id="CHEBI:30616"/>
        <dbReference type="ChEBI" id="CHEBI:43474"/>
        <dbReference type="ChEBI" id="CHEBI:456216"/>
        <dbReference type="EC" id="7.2.2.10"/>
    </reaction>
</comment>
<dbReference type="SFLD" id="SFLDF00027">
    <property type="entry name" value="p-type_atpase"/>
    <property type="match status" value="1"/>
</dbReference>
<dbReference type="Pfam" id="PF00122">
    <property type="entry name" value="E1-E2_ATPase"/>
    <property type="match status" value="1"/>
</dbReference>
<feature type="transmembrane region" description="Helical" evidence="14">
    <location>
        <begin position="305"/>
        <end position="329"/>
    </location>
</feature>
<gene>
    <name evidence="16" type="ORF">TRFO_20800</name>
</gene>
<keyword evidence="4 14" id="KW-0812">Transmembrane</keyword>
<keyword evidence="11 14" id="KW-1133">Transmembrane helix</keyword>
<feature type="transmembrane region" description="Helical" evidence="14">
    <location>
        <begin position="879"/>
        <end position="896"/>
    </location>
</feature>
<dbReference type="RefSeq" id="XP_068363207.1">
    <property type="nucleotide sequence ID" value="XM_068501593.1"/>
</dbReference>
<evidence type="ECO:0000256" key="14">
    <source>
        <dbReference type="RuleBase" id="RU361146"/>
    </source>
</evidence>
<dbReference type="InterPro" id="IPR008250">
    <property type="entry name" value="ATPase_P-typ_transduc_dom_A_sf"/>
</dbReference>
<dbReference type="InterPro" id="IPR023299">
    <property type="entry name" value="ATPase_P-typ_cyto_dom_N"/>
</dbReference>
<dbReference type="Proteomes" id="UP000179807">
    <property type="component" value="Unassembled WGS sequence"/>
</dbReference>
<dbReference type="Pfam" id="PF00690">
    <property type="entry name" value="Cation_ATPase_N"/>
    <property type="match status" value="1"/>
</dbReference>
<comment type="caution">
    <text evidence="14">Lacks conserved residue(s) required for the propagation of feature annotation.</text>
</comment>
<reference evidence="16" key="1">
    <citation type="submission" date="2016-10" db="EMBL/GenBank/DDBJ databases">
        <authorList>
            <person name="Benchimol M."/>
            <person name="Almeida L.G."/>
            <person name="Vasconcelos A.T."/>
            <person name="Perreira-Neves A."/>
            <person name="Rosa I.A."/>
            <person name="Tasca T."/>
            <person name="Bogo M.R."/>
            <person name="de Souza W."/>
        </authorList>
    </citation>
    <scope>NUCLEOTIDE SEQUENCE [LARGE SCALE GENOMIC DNA]</scope>
    <source>
        <strain evidence="16">K</strain>
    </source>
</reference>
<keyword evidence="2 14" id="KW-0813">Transport</keyword>
<dbReference type="SUPFAM" id="SSF56784">
    <property type="entry name" value="HAD-like"/>
    <property type="match status" value="1"/>
</dbReference>
<dbReference type="InterPro" id="IPR059000">
    <property type="entry name" value="ATPase_P-type_domA"/>
</dbReference>
<evidence type="ECO:0000256" key="13">
    <source>
        <dbReference type="ARBA" id="ARBA00023136"/>
    </source>
</evidence>
<keyword evidence="9" id="KW-0460">Magnesium</keyword>
<keyword evidence="13 14" id="KW-0472">Membrane</keyword>
<keyword evidence="7 14" id="KW-0106">Calcium</keyword>
<dbReference type="InterPro" id="IPR001757">
    <property type="entry name" value="P_typ_ATPase"/>
</dbReference>
<dbReference type="OrthoDB" id="3352408at2759"/>
<dbReference type="PRINTS" id="PR00119">
    <property type="entry name" value="CATATPASE"/>
</dbReference>
<dbReference type="InterPro" id="IPR036412">
    <property type="entry name" value="HAD-like_sf"/>
</dbReference>
<evidence type="ECO:0000313" key="17">
    <source>
        <dbReference type="Proteomes" id="UP000179807"/>
    </source>
</evidence>
<dbReference type="SMART" id="SM00831">
    <property type="entry name" value="Cation_ATPase_N"/>
    <property type="match status" value="1"/>
</dbReference>
<dbReference type="GO" id="GO:0046872">
    <property type="term" value="F:metal ion binding"/>
    <property type="evidence" value="ECO:0007669"/>
    <property type="project" value="UniProtKB-KW"/>
</dbReference>
<keyword evidence="5" id="KW-0479">Metal-binding</keyword>
<dbReference type="Gene3D" id="2.70.150.10">
    <property type="entry name" value="Calcium-transporting ATPase, cytoplasmic transduction domain A"/>
    <property type="match status" value="1"/>
</dbReference>
<keyword evidence="6 14" id="KW-0547">Nucleotide-binding</keyword>
<feature type="transmembrane region" description="Helical" evidence="14">
    <location>
        <begin position="264"/>
        <end position="285"/>
    </location>
</feature>
<dbReference type="InterPro" id="IPR006408">
    <property type="entry name" value="P-type_ATPase_IIB"/>
</dbReference>
<dbReference type="InterPro" id="IPR044492">
    <property type="entry name" value="P_typ_ATPase_HD_dom"/>
</dbReference>
<dbReference type="GeneID" id="94836297"/>
<protein>
    <recommendedName>
        <fullName evidence="14">Calcium-transporting ATPase</fullName>
        <ecNumber evidence="14">7.2.2.10</ecNumber>
    </recommendedName>
</protein>
<dbReference type="EC" id="7.2.2.10" evidence="14"/>
<evidence type="ECO:0000259" key="15">
    <source>
        <dbReference type="SMART" id="SM00831"/>
    </source>
</evidence>
<feature type="domain" description="Cation-transporting P-type ATPase N-terminal" evidence="15">
    <location>
        <begin position="22"/>
        <end position="94"/>
    </location>
</feature>